<keyword evidence="7" id="KW-0347">Helicase</keyword>
<evidence type="ECO:0000313" key="16">
    <source>
        <dbReference type="EMBL" id="CAH2240703.1"/>
    </source>
</evidence>
<dbReference type="AlphaFoldDB" id="A0A8S4RU45"/>
<evidence type="ECO:0000256" key="12">
    <source>
        <dbReference type="ARBA" id="ARBA00042306"/>
    </source>
</evidence>
<evidence type="ECO:0000259" key="15">
    <source>
        <dbReference type="PROSITE" id="PS50051"/>
    </source>
</evidence>
<dbReference type="InterPro" id="IPR058767">
    <property type="entry name" value="MCM8_N"/>
</dbReference>
<evidence type="ECO:0000256" key="13">
    <source>
        <dbReference type="RuleBase" id="RU004070"/>
    </source>
</evidence>
<dbReference type="PANTHER" id="PTHR11630">
    <property type="entry name" value="DNA REPLICATION LICENSING FACTOR MCM FAMILY MEMBER"/>
    <property type="match status" value="1"/>
</dbReference>
<dbReference type="Pfam" id="PF25051">
    <property type="entry name" value="WHD_MCM8"/>
    <property type="match status" value="1"/>
</dbReference>
<keyword evidence="8 13" id="KW-0067">ATP-binding</keyword>
<dbReference type="Pfam" id="PF00493">
    <property type="entry name" value="MCM"/>
    <property type="match status" value="1"/>
</dbReference>
<evidence type="ECO:0000256" key="4">
    <source>
        <dbReference type="ARBA" id="ARBA00022705"/>
    </source>
</evidence>
<gene>
    <name evidence="16" type="primary">jg13941</name>
    <name evidence="16" type="ORF">PAEG_LOCUS17269</name>
</gene>
<dbReference type="InterPro" id="IPR027417">
    <property type="entry name" value="P-loop_NTPase"/>
</dbReference>
<feature type="region of interest" description="Disordered" evidence="14">
    <location>
        <begin position="1"/>
        <end position="42"/>
    </location>
</feature>
<keyword evidence="10" id="KW-0539">Nucleus</keyword>
<keyword evidence="6" id="KW-0378">Hydrolase</keyword>
<dbReference type="EMBL" id="CAKXAJ010025546">
    <property type="protein sequence ID" value="CAH2240703.1"/>
    <property type="molecule type" value="Genomic_DNA"/>
</dbReference>
<proteinExistence type="inferred from homology"/>
<evidence type="ECO:0000256" key="7">
    <source>
        <dbReference type="ARBA" id="ARBA00022806"/>
    </source>
</evidence>
<comment type="subcellular location">
    <subcellularLocation>
        <location evidence="1">Nucleus</location>
    </subcellularLocation>
</comment>
<comment type="caution">
    <text evidence="16">The sequence shown here is derived from an EMBL/GenBank/DDBJ whole genome shotgun (WGS) entry which is preliminary data.</text>
</comment>
<keyword evidence="5 13" id="KW-0547">Nucleotide-binding</keyword>
<accession>A0A8S4RU45</accession>
<evidence type="ECO:0000256" key="11">
    <source>
        <dbReference type="ARBA" id="ARBA00041084"/>
    </source>
</evidence>
<dbReference type="InterPro" id="IPR012340">
    <property type="entry name" value="NA-bd_OB-fold"/>
</dbReference>
<keyword evidence="9 13" id="KW-0238">DNA-binding</keyword>
<dbReference type="Gene3D" id="2.40.50.140">
    <property type="entry name" value="Nucleic acid-binding proteins"/>
    <property type="match status" value="1"/>
</dbReference>
<comment type="similarity">
    <text evidence="2 13">Belongs to the MCM family.</text>
</comment>
<dbReference type="OrthoDB" id="422555at2759"/>
<dbReference type="InterPro" id="IPR041562">
    <property type="entry name" value="MCM_lid"/>
</dbReference>
<evidence type="ECO:0000313" key="17">
    <source>
        <dbReference type="Proteomes" id="UP000838756"/>
    </source>
</evidence>
<evidence type="ECO:0000256" key="8">
    <source>
        <dbReference type="ARBA" id="ARBA00022840"/>
    </source>
</evidence>
<dbReference type="PANTHER" id="PTHR11630:SF47">
    <property type="entry name" value="DNA HELICASE MCM8"/>
    <property type="match status" value="1"/>
</dbReference>
<dbReference type="SUPFAM" id="SSF52540">
    <property type="entry name" value="P-loop containing nucleoside triphosphate hydrolases"/>
    <property type="match status" value="1"/>
</dbReference>
<dbReference type="Proteomes" id="UP000838756">
    <property type="component" value="Unassembled WGS sequence"/>
</dbReference>
<dbReference type="FunFam" id="2.20.28.10:FF:000003">
    <property type="entry name" value="DNA helicase"/>
    <property type="match status" value="1"/>
</dbReference>
<evidence type="ECO:0000256" key="14">
    <source>
        <dbReference type="SAM" id="MobiDB-lite"/>
    </source>
</evidence>
<evidence type="ECO:0000256" key="1">
    <source>
        <dbReference type="ARBA" id="ARBA00004123"/>
    </source>
</evidence>
<name>A0A8S4RU45_9NEOP</name>
<evidence type="ECO:0000256" key="3">
    <source>
        <dbReference type="ARBA" id="ARBA00012551"/>
    </source>
</evidence>
<dbReference type="SUPFAM" id="SSF50249">
    <property type="entry name" value="Nucleic acid-binding proteins"/>
    <property type="match status" value="1"/>
</dbReference>
<feature type="compositionally biased region" description="Low complexity" evidence="14">
    <location>
        <begin position="10"/>
        <end position="42"/>
    </location>
</feature>
<keyword evidence="17" id="KW-1185">Reference proteome</keyword>
<dbReference type="Gene3D" id="2.20.28.10">
    <property type="match status" value="1"/>
</dbReference>
<evidence type="ECO:0000256" key="10">
    <source>
        <dbReference type="ARBA" id="ARBA00023242"/>
    </source>
</evidence>
<dbReference type="PRINTS" id="PR01657">
    <property type="entry name" value="MCMFAMILY"/>
</dbReference>
<dbReference type="EC" id="3.6.4.12" evidence="3"/>
<dbReference type="GO" id="GO:0003697">
    <property type="term" value="F:single-stranded DNA binding"/>
    <property type="evidence" value="ECO:0007669"/>
    <property type="project" value="TreeGrafter"/>
</dbReference>
<dbReference type="InterPro" id="IPR001208">
    <property type="entry name" value="MCM_dom"/>
</dbReference>
<dbReference type="InterPro" id="IPR018525">
    <property type="entry name" value="MCM_CS"/>
</dbReference>
<dbReference type="SMART" id="SM00382">
    <property type="entry name" value="AAA"/>
    <property type="match status" value="1"/>
</dbReference>
<dbReference type="GO" id="GO:0016787">
    <property type="term" value="F:hydrolase activity"/>
    <property type="evidence" value="ECO:0007669"/>
    <property type="project" value="UniProtKB-KW"/>
</dbReference>
<feature type="domain" description="MCM C-terminal AAA(+) ATPase" evidence="15">
    <location>
        <begin position="351"/>
        <end position="551"/>
    </location>
</feature>
<evidence type="ECO:0000256" key="9">
    <source>
        <dbReference type="ARBA" id="ARBA00023125"/>
    </source>
</evidence>
<reference evidence="16" key="1">
    <citation type="submission" date="2022-03" db="EMBL/GenBank/DDBJ databases">
        <authorList>
            <person name="Lindestad O."/>
        </authorList>
    </citation>
    <scope>NUCLEOTIDE SEQUENCE</scope>
</reference>
<dbReference type="PROSITE" id="PS50051">
    <property type="entry name" value="MCM_2"/>
    <property type="match status" value="1"/>
</dbReference>
<dbReference type="InterPro" id="IPR033762">
    <property type="entry name" value="MCM_OB"/>
</dbReference>
<dbReference type="GO" id="GO:0006310">
    <property type="term" value="P:DNA recombination"/>
    <property type="evidence" value="ECO:0007669"/>
    <property type="project" value="UniProtKB-ARBA"/>
</dbReference>
<keyword evidence="4" id="KW-0235">DNA replication</keyword>
<dbReference type="GO" id="GO:0017116">
    <property type="term" value="F:single-stranded DNA helicase activity"/>
    <property type="evidence" value="ECO:0007669"/>
    <property type="project" value="TreeGrafter"/>
</dbReference>
<dbReference type="InterPro" id="IPR031327">
    <property type="entry name" value="MCM"/>
</dbReference>
<dbReference type="Gene3D" id="3.40.50.300">
    <property type="entry name" value="P-loop containing nucleotide triphosphate hydrolases"/>
    <property type="match status" value="1"/>
</dbReference>
<evidence type="ECO:0000256" key="2">
    <source>
        <dbReference type="ARBA" id="ARBA00008010"/>
    </source>
</evidence>
<protein>
    <recommendedName>
        <fullName evidence="11">DNA helicase MCM8</fullName>
        <ecNumber evidence="3">3.6.4.12</ecNumber>
    </recommendedName>
    <alternativeName>
        <fullName evidence="12">Minichromosome maintenance 8</fullName>
    </alternativeName>
</protein>
<dbReference type="Pfam" id="PF17855">
    <property type="entry name" value="MCM_lid"/>
    <property type="match status" value="1"/>
</dbReference>
<dbReference type="PROSITE" id="PS00847">
    <property type="entry name" value="MCM_1"/>
    <property type="match status" value="1"/>
</dbReference>
<evidence type="ECO:0000256" key="6">
    <source>
        <dbReference type="ARBA" id="ARBA00022801"/>
    </source>
</evidence>
<dbReference type="Pfam" id="PF26065">
    <property type="entry name" value="MCM8_N"/>
    <property type="match status" value="1"/>
</dbReference>
<dbReference type="InterPro" id="IPR056875">
    <property type="entry name" value="MCM8/REC_WHD"/>
</dbReference>
<evidence type="ECO:0000256" key="5">
    <source>
        <dbReference type="ARBA" id="ARBA00022741"/>
    </source>
</evidence>
<organism evidence="16 17">
    <name type="scientific">Pararge aegeria aegeria</name>
    <dbReference type="NCBI Taxonomy" id="348720"/>
    <lineage>
        <taxon>Eukaryota</taxon>
        <taxon>Metazoa</taxon>
        <taxon>Ecdysozoa</taxon>
        <taxon>Arthropoda</taxon>
        <taxon>Hexapoda</taxon>
        <taxon>Insecta</taxon>
        <taxon>Pterygota</taxon>
        <taxon>Neoptera</taxon>
        <taxon>Endopterygota</taxon>
        <taxon>Lepidoptera</taxon>
        <taxon>Glossata</taxon>
        <taxon>Ditrysia</taxon>
        <taxon>Papilionoidea</taxon>
        <taxon>Nymphalidae</taxon>
        <taxon>Satyrinae</taxon>
        <taxon>Satyrini</taxon>
        <taxon>Parargina</taxon>
        <taxon>Pararge</taxon>
    </lineage>
</organism>
<sequence length="779" mass="85019">MRRGWRGRYRSNWNRSTSSRNSHSSGSVNNSTLSGASTSASSRAPANQIPIVIPINSDKNVWKLYFPTEGQPPNTFISENIKSFQSYIEKNRSLFDLEKIDQTRSISLDTQALLSDEVFKNQWSSFQTDLFEKPDTTLRILEFCLHETLKCESRIRVRVLNHEPVIPIANLKVNYFGKLVTIKGTVIRVGSVGLMCTSMAFECSSCHSVQAVMQPQGVFTAPNLCQNCKNGHKFEPLQSSSYTNTTDWQVAKIQEIQSQSLSGTIPRTVEIELQGDLVGTACPGDVLSVTGIVQVRGESKGGEDGRRAARLLQLYVEAVSIHSQRNLSNPTLSFTLKDYYAIQEIHASDDVFRLLVHSLCPSIFGHDAVKAGLILGLFGGTEIENGARCNPHVLIVGDPGLGKSQLLQAAAHAAPRGVYVCGASASAGGLTVALGREAGGDFALEAGALVLADKGVCCVDELDKMTAHHSSLLEAMEQCRVSVAKGGVVCSLAARATVLAAANPAAGSYNRAKTVAENLKLNSALLSRFDLVFILLDKPDEKLDAMLSEHVLALHAGPKNKRKEGASTSKMNASIVSSQTDGDISSRLRLKSGEVIDTLPLVLLRKYIAYARRYVHPKLSVEAANILQDFYLELRHKHQGVSNDGAPITTRQLEACIRLTQARARVDLREEATARDASDVISLVEHSLMDTFSDEFGNIQLSRSINGSGVSSRNKVKKFLDILGRRSHQLGKDVFTRQELIQIHKSAGIAGDPNDLIEAMHVHAYLLLKESNTYQLISL</sequence>
<dbReference type="Pfam" id="PF17207">
    <property type="entry name" value="MCM_OB"/>
    <property type="match status" value="1"/>
</dbReference>
<dbReference type="GO" id="GO:0005634">
    <property type="term" value="C:nucleus"/>
    <property type="evidence" value="ECO:0007669"/>
    <property type="project" value="UniProtKB-SubCell"/>
</dbReference>
<dbReference type="GO" id="GO:0042555">
    <property type="term" value="C:MCM complex"/>
    <property type="evidence" value="ECO:0007669"/>
    <property type="project" value="TreeGrafter"/>
</dbReference>
<dbReference type="InterPro" id="IPR003593">
    <property type="entry name" value="AAA+_ATPase"/>
</dbReference>
<dbReference type="GO" id="GO:0005524">
    <property type="term" value="F:ATP binding"/>
    <property type="evidence" value="ECO:0007669"/>
    <property type="project" value="UniProtKB-KW"/>
</dbReference>
<dbReference type="CDD" id="cd22247">
    <property type="entry name" value="MCM8_WHD"/>
    <property type="match status" value="1"/>
</dbReference>
<dbReference type="SMART" id="SM00350">
    <property type="entry name" value="MCM"/>
    <property type="match status" value="1"/>
</dbReference>
<dbReference type="GO" id="GO:0006260">
    <property type="term" value="P:DNA replication"/>
    <property type="evidence" value="ECO:0007669"/>
    <property type="project" value="UniProtKB-KW"/>
</dbReference>